<evidence type="ECO:0000313" key="2">
    <source>
        <dbReference type="Ensembl" id="ENSCINP00000036148.1"/>
    </source>
</evidence>
<dbReference type="AlphaFoldDB" id="H2Y2L3"/>
<organism evidence="2 3">
    <name type="scientific">Ciona intestinalis</name>
    <name type="common">Transparent sea squirt</name>
    <name type="synonym">Ascidia intestinalis</name>
    <dbReference type="NCBI Taxonomy" id="7719"/>
    <lineage>
        <taxon>Eukaryota</taxon>
        <taxon>Metazoa</taxon>
        <taxon>Chordata</taxon>
        <taxon>Tunicata</taxon>
        <taxon>Ascidiacea</taxon>
        <taxon>Phlebobranchia</taxon>
        <taxon>Cionidae</taxon>
        <taxon>Ciona</taxon>
    </lineage>
</organism>
<keyword evidence="3" id="KW-1185">Reference proteome</keyword>
<evidence type="ECO:0000313" key="3">
    <source>
        <dbReference type="Proteomes" id="UP000008144"/>
    </source>
</evidence>
<evidence type="ECO:0000259" key="1">
    <source>
        <dbReference type="Pfam" id="PF24748"/>
    </source>
</evidence>
<name>H2Y2L3_CIOIN</name>
<dbReference type="InterPro" id="IPR056601">
    <property type="entry name" value="Galaxin_dom"/>
</dbReference>
<dbReference type="InParanoid" id="H2Y2L3"/>
<sequence>MFIQIPHHPIRFSLIHHEFNVPPYNTADYDIIIRNPCISYYDAKLVVYPVCPEGSESQCSTVVRRLCTKLTSKPPLTGNDPNPDPRPFRPTQACCNGIAYNPFEADCCHNQLLRESTNSMGCCFTRWYNVSTHACCGTGRVRSLTNGCQ</sequence>
<reference evidence="2" key="2">
    <citation type="submission" date="2025-08" db="UniProtKB">
        <authorList>
            <consortium name="Ensembl"/>
        </authorList>
    </citation>
    <scope>IDENTIFICATION</scope>
</reference>
<dbReference type="Pfam" id="PF24748">
    <property type="entry name" value="Galaxin_repeat"/>
    <property type="match status" value="1"/>
</dbReference>
<proteinExistence type="predicted"/>
<reference evidence="3" key="1">
    <citation type="journal article" date="2002" name="Science">
        <title>The draft genome of Ciona intestinalis: insights into chordate and vertebrate origins.</title>
        <authorList>
            <person name="Dehal P."/>
            <person name="Satou Y."/>
            <person name="Campbell R.K."/>
            <person name="Chapman J."/>
            <person name="Degnan B."/>
            <person name="De Tomaso A."/>
            <person name="Davidson B."/>
            <person name="Di Gregorio A."/>
            <person name="Gelpke M."/>
            <person name="Goodstein D.M."/>
            <person name="Harafuji N."/>
            <person name="Hastings K.E."/>
            <person name="Ho I."/>
            <person name="Hotta K."/>
            <person name="Huang W."/>
            <person name="Kawashima T."/>
            <person name="Lemaire P."/>
            <person name="Martinez D."/>
            <person name="Meinertzhagen I.A."/>
            <person name="Necula S."/>
            <person name="Nonaka M."/>
            <person name="Putnam N."/>
            <person name="Rash S."/>
            <person name="Saiga H."/>
            <person name="Satake M."/>
            <person name="Terry A."/>
            <person name="Yamada L."/>
            <person name="Wang H.G."/>
            <person name="Awazu S."/>
            <person name="Azumi K."/>
            <person name="Boore J."/>
            <person name="Branno M."/>
            <person name="Chin-Bow S."/>
            <person name="DeSantis R."/>
            <person name="Doyle S."/>
            <person name="Francino P."/>
            <person name="Keys D.N."/>
            <person name="Haga S."/>
            <person name="Hayashi H."/>
            <person name="Hino K."/>
            <person name="Imai K.S."/>
            <person name="Inaba K."/>
            <person name="Kano S."/>
            <person name="Kobayashi K."/>
            <person name="Kobayashi M."/>
            <person name="Lee B.I."/>
            <person name="Makabe K.W."/>
            <person name="Manohar C."/>
            <person name="Matassi G."/>
            <person name="Medina M."/>
            <person name="Mochizuki Y."/>
            <person name="Mount S."/>
            <person name="Morishita T."/>
            <person name="Miura S."/>
            <person name="Nakayama A."/>
            <person name="Nishizaka S."/>
            <person name="Nomoto H."/>
            <person name="Ohta F."/>
            <person name="Oishi K."/>
            <person name="Rigoutsos I."/>
            <person name="Sano M."/>
            <person name="Sasaki A."/>
            <person name="Sasakura Y."/>
            <person name="Shoguchi E."/>
            <person name="Shin-i T."/>
            <person name="Spagnuolo A."/>
            <person name="Stainier D."/>
            <person name="Suzuki M.M."/>
            <person name="Tassy O."/>
            <person name="Takatori N."/>
            <person name="Tokuoka M."/>
            <person name="Yagi K."/>
            <person name="Yoshizaki F."/>
            <person name="Wada S."/>
            <person name="Zhang C."/>
            <person name="Hyatt P.D."/>
            <person name="Larimer F."/>
            <person name="Detter C."/>
            <person name="Doggett N."/>
            <person name="Glavina T."/>
            <person name="Hawkins T."/>
            <person name="Richardson P."/>
            <person name="Lucas S."/>
            <person name="Kohara Y."/>
            <person name="Levine M."/>
            <person name="Satoh N."/>
            <person name="Rokhsar D.S."/>
        </authorList>
    </citation>
    <scope>NUCLEOTIDE SEQUENCE [LARGE SCALE GENOMIC DNA]</scope>
</reference>
<dbReference type="Ensembl" id="ENSCINT00000036581.1">
    <property type="protein sequence ID" value="ENSCINP00000036148.1"/>
    <property type="gene ID" value="ENSCING00000024761.1"/>
</dbReference>
<dbReference type="Proteomes" id="UP000008144">
    <property type="component" value="Unassembled WGS sequence"/>
</dbReference>
<dbReference type="HOGENOM" id="CLU_1748996_0_0_1"/>
<protein>
    <recommendedName>
        <fullName evidence="1">Galaxin-like repeats domain-containing protein</fullName>
    </recommendedName>
</protein>
<reference evidence="2" key="3">
    <citation type="submission" date="2025-09" db="UniProtKB">
        <authorList>
            <consortium name="Ensembl"/>
        </authorList>
    </citation>
    <scope>IDENTIFICATION</scope>
</reference>
<feature type="domain" description="Galaxin-like repeats" evidence="1">
    <location>
        <begin position="91"/>
        <end position="138"/>
    </location>
</feature>
<accession>H2Y2L3</accession>